<dbReference type="GO" id="GO:0005634">
    <property type="term" value="C:nucleus"/>
    <property type="evidence" value="ECO:0007669"/>
    <property type="project" value="TreeGrafter"/>
</dbReference>
<feature type="domain" description="PARG catalytic Macro" evidence="5">
    <location>
        <begin position="1083"/>
        <end position="1129"/>
    </location>
</feature>
<dbReference type="GO" id="GO:0009225">
    <property type="term" value="P:nucleotide-sugar metabolic process"/>
    <property type="evidence" value="ECO:0007669"/>
    <property type="project" value="TreeGrafter"/>
</dbReference>
<feature type="domain" description="PARG catalytic Macro" evidence="5">
    <location>
        <begin position="223"/>
        <end position="373"/>
    </location>
</feature>
<evidence type="ECO:0000256" key="3">
    <source>
        <dbReference type="ARBA" id="ARBA00022801"/>
    </source>
</evidence>
<dbReference type="KEGG" id="aten:116292090"/>
<dbReference type="InterPro" id="IPR048362">
    <property type="entry name" value="PARG_helical"/>
</dbReference>
<protein>
    <recommendedName>
        <fullName evidence="2">poly(ADP-ribose) glycohydrolase</fullName>
        <ecNumber evidence="2">3.2.1.143</ecNumber>
    </recommendedName>
</protein>
<organism evidence="7 8">
    <name type="scientific">Actinia tenebrosa</name>
    <name type="common">Australian red waratah sea anemone</name>
    <dbReference type="NCBI Taxonomy" id="6105"/>
    <lineage>
        <taxon>Eukaryota</taxon>
        <taxon>Metazoa</taxon>
        <taxon>Cnidaria</taxon>
        <taxon>Anthozoa</taxon>
        <taxon>Hexacorallia</taxon>
        <taxon>Actiniaria</taxon>
        <taxon>Actiniidae</taxon>
        <taxon>Actinia</taxon>
    </lineage>
</organism>
<dbReference type="PANTHER" id="PTHR12837:SF0">
    <property type="entry name" value="POLY(ADP-RIBOSE) GLYCOHYDROLASE"/>
    <property type="match status" value="1"/>
</dbReference>
<feature type="region of interest" description="Disordered" evidence="4">
    <location>
        <begin position="400"/>
        <end position="421"/>
    </location>
</feature>
<keyword evidence="3" id="KW-0378">Hydrolase</keyword>
<gene>
    <name evidence="8" type="primary">LOC116292090</name>
</gene>
<dbReference type="Pfam" id="PF05028">
    <property type="entry name" value="PARG_cat_C"/>
    <property type="match status" value="2"/>
</dbReference>
<feature type="compositionally biased region" description="Basic and acidic residues" evidence="4">
    <location>
        <begin position="806"/>
        <end position="828"/>
    </location>
</feature>
<dbReference type="PANTHER" id="PTHR12837">
    <property type="entry name" value="POLY ADP-RIBOSE GLYCOHYDROLASE"/>
    <property type="match status" value="1"/>
</dbReference>
<proteinExistence type="inferred from homology"/>
<evidence type="ECO:0000259" key="6">
    <source>
        <dbReference type="Pfam" id="PF20811"/>
    </source>
</evidence>
<dbReference type="AlphaFoldDB" id="A0A6P8HRD1"/>
<feature type="region of interest" description="Disordered" evidence="4">
    <location>
        <begin position="718"/>
        <end position="849"/>
    </location>
</feature>
<dbReference type="Proteomes" id="UP000515163">
    <property type="component" value="Unplaced"/>
</dbReference>
<comment type="similarity">
    <text evidence="1">Belongs to the poly(ADP-ribose) glycohydrolase family.</text>
</comment>
<feature type="region of interest" description="Disordered" evidence="4">
    <location>
        <begin position="529"/>
        <end position="559"/>
    </location>
</feature>
<evidence type="ECO:0000256" key="2">
    <source>
        <dbReference type="ARBA" id="ARBA00012255"/>
    </source>
</evidence>
<dbReference type="GO" id="GO:0004649">
    <property type="term" value="F:poly(ADP-ribose) glycohydrolase activity"/>
    <property type="evidence" value="ECO:0007669"/>
    <property type="project" value="UniProtKB-EC"/>
</dbReference>
<dbReference type="GO" id="GO:0006282">
    <property type="term" value="P:regulation of DNA repair"/>
    <property type="evidence" value="ECO:0007669"/>
    <property type="project" value="InterPro"/>
</dbReference>
<dbReference type="GO" id="GO:1990966">
    <property type="term" value="P:ATP generation from poly-ADP-D-ribose"/>
    <property type="evidence" value="ECO:0007669"/>
    <property type="project" value="TreeGrafter"/>
</dbReference>
<dbReference type="InParanoid" id="A0A6P8HRD1"/>
<dbReference type="OrthoDB" id="1937899at2759"/>
<dbReference type="GeneID" id="116292090"/>
<sequence>MVFKEELVRVELPHLDPRRWKKLQDLYRSLQNIEDSETLVSILQKIYQEGGHDRKDLYDTLDEATGLKDDASNSKFPFSGLQIFLDDILGDSQRKEFYERTLPFIANLASKLDENAPVEGIKVSCQQEPCSILLDRKFIASILASGFLCALPENNSTIATRTINFDNIFADFHRSELKDIQAAKLQSFLCYFEKLASSDLDYLSGEIIFERQVVKKSSLPSLADWMNCDNRLCPMIVDQHKKIIDSEPSFLQVDFCNCFIGGNLLGNKHGQQELNFSACPELLVATMFMESLGENESLFIKGAERFSTLGSSNEDDVHFAGVFQDTTERDICGNLQRAVVSVSLIKDYDTQNKEKLVLRLLNKALVCFYSQGTPCALIKMTDKDGINNGFQEDMDKEMLEQEEDYEDEKDGDNEGDDFENEDESGIAYIDDEVTDINGNIQLSAIDTFCDSLVSCALSKAKGEIGVRFRTHSEDTRQVLENLMKKSVHEVFKNSPEKQEKYKEKIIESSLIPKCLQLRAFQYSDLPLVPGTPPSSPTRQSLVSSGNQAPVSGIASPNTPLSEEVRLGTTSFADSLAESLMSCVMLSSSLATSIATIASTPLRITSVALETLKESPVKNGQLILSSFLSPKLHFGEKSFTNGSEEFGLIDLSTENDGEGESNLYMDETSEEENEARRRSLNELALNLFQDFASQLADSIVKSAKGFICKDLVRDDIDEEHMEDDDDGGGGGNVNYHGGSHGDGDSRGYHRCGSHGDNRAGSHGDVGSHGDYDDGDNSKNSSIKRTVSSGFQSDGDYNPENSSQGKNTNKEHDNEANNDKNKGGDNHELQSTDSDSEQESAEGHWEDIDIDKELEDRLYELDLTDNEDSSSNNHQDSVAEMADMMVKRVLGSAYEEAARELKEKAELYGIEGDYPDPQMQDKLLDVVDLDSLLSEELPRSPQNGFLSELCFEYAKDFSTRVFQEALLEVSKKFEPKHFDEENLEICYETEKVEEEQEALCLMEDLDQIDGELEILDENDNVKANGEKYEDFESGEINSSTTTRRTSISEDILNEFAHVLSEQLLETSVAIADASMLLEDESLLIRPIAIGSWSCGELGSDPELEAVVQWVAASVVGCPAVVYCTSGDSRIETFSKVQQILRQRDWRVRDVIKSILRYCQQDKASKVKSSNLFEMLLEKAS</sequence>
<evidence type="ECO:0000259" key="5">
    <source>
        <dbReference type="Pfam" id="PF05028"/>
    </source>
</evidence>
<reference evidence="8" key="1">
    <citation type="submission" date="2025-08" db="UniProtKB">
        <authorList>
            <consortium name="RefSeq"/>
        </authorList>
    </citation>
    <scope>IDENTIFICATION</scope>
    <source>
        <tissue evidence="8">Tentacle</tissue>
    </source>
</reference>
<feature type="compositionally biased region" description="Basic and acidic residues" evidence="4">
    <location>
        <begin position="738"/>
        <end position="770"/>
    </location>
</feature>
<evidence type="ECO:0000313" key="8">
    <source>
        <dbReference type="RefSeq" id="XP_031555190.1"/>
    </source>
</evidence>
<dbReference type="GO" id="GO:0005737">
    <property type="term" value="C:cytoplasm"/>
    <property type="evidence" value="ECO:0007669"/>
    <property type="project" value="TreeGrafter"/>
</dbReference>
<dbReference type="InterPro" id="IPR046372">
    <property type="entry name" value="PARG_cat_C"/>
</dbReference>
<dbReference type="InterPro" id="IPR007724">
    <property type="entry name" value="Poly_GlycHdrlase"/>
</dbReference>
<evidence type="ECO:0000256" key="4">
    <source>
        <dbReference type="SAM" id="MobiDB-lite"/>
    </source>
</evidence>
<evidence type="ECO:0000256" key="1">
    <source>
        <dbReference type="ARBA" id="ARBA00009545"/>
    </source>
</evidence>
<feature type="compositionally biased region" description="Polar residues" evidence="4">
    <location>
        <begin position="536"/>
        <end position="559"/>
    </location>
</feature>
<feature type="compositionally biased region" description="Polar residues" evidence="4">
    <location>
        <begin position="776"/>
        <end position="790"/>
    </location>
</feature>
<feature type="domain" description="PARG helical" evidence="6">
    <location>
        <begin position="91"/>
        <end position="211"/>
    </location>
</feature>
<keyword evidence="7" id="KW-1185">Reference proteome</keyword>
<dbReference type="EC" id="3.2.1.143" evidence="2"/>
<evidence type="ECO:0000313" key="7">
    <source>
        <dbReference type="Proteomes" id="UP000515163"/>
    </source>
</evidence>
<dbReference type="GO" id="GO:0005975">
    <property type="term" value="P:carbohydrate metabolic process"/>
    <property type="evidence" value="ECO:0007669"/>
    <property type="project" value="InterPro"/>
</dbReference>
<name>A0A6P8HRD1_ACTTE</name>
<accession>A0A6P8HRD1</accession>
<dbReference type="RefSeq" id="XP_031555190.1">
    <property type="nucleotide sequence ID" value="XM_031699330.1"/>
</dbReference>
<dbReference type="Pfam" id="PF20811">
    <property type="entry name" value="PARG_cat_N"/>
    <property type="match status" value="1"/>
</dbReference>